<sequence>MHSFLPAILTSFDILHGQPFHEMAISTRRAALQEITATGYHILKITYERVPASPSRSTPAISDTAIMLLPIPSDPSQNSNWQQAKIYWVIHGQALTLRVQNAVVINSMNVERILGRTTAMAYLFFTAPNGAGVRERCVLPPGKLDVFRSILENTKPLWDEHAIVYQSQPNGFGIGDCGTYADQAADNLIPYLRTVPQPPCQPLFCWEPRGQLVSGSLNAVDQELELENEPVPELGRFALDSERDF</sequence>
<accession>A0A6A5ZLA0</accession>
<proteinExistence type="predicted"/>
<evidence type="ECO:0000313" key="1">
    <source>
        <dbReference type="EMBL" id="KAF2119011.1"/>
    </source>
</evidence>
<dbReference type="AlphaFoldDB" id="A0A6A5ZLA0"/>
<gene>
    <name evidence="1" type="ORF">BDV96DRAFT_369621</name>
</gene>
<reference evidence="1" key="1">
    <citation type="journal article" date="2020" name="Stud. Mycol.">
        <title>101 Dothideomycetes genomes: a test case for predicting lifestyles and emergence of pathogens.</title>
        <authorList>
            <person name="Haridas S."/>
            <person name="Albert R."/>
            <person name="Binder M."/>
            <person name="Bloem J."/>
            <person name="Labutti K."/>
            <person name="Salamov A."/>
            <person name="Andreopoulos B."/>
            <person name="Baker S."/>
            <person name="Barry K."/>
            <person name="Bills G."/>
            <person name="Bluhm B."/>
            <person name="Cannon C."/>
            <person name="Castanera R."/>
            <person name="Culley D."/>
            <person name="Daum C."/>
            <person name="Ezra D."/>
            <person name="Gonzalez J."/>
            <person name="Henrissat B."/>
            <person name="Kuo A."/>
            <person name="Liang C."/>
            <person name="Lipzen A."/>
            <person name="Lutzoni F."/>
            <person name="Magnuson J."/>
            <person name="Mondo S."/>
            <person name="Nolan M."/>
            <person name="Ohm R."/>
            <person name="Pangilinan J."/>
            <person name="Park H.-J."/>
            <person name="Ramirez L."/>
            <person name="Alfaro M."/>
            <person name="Sun H."/>
            <person name="Tritt A."/>
            <person name="Yoshinaga Y."/>
            <person name="Zwiers L.-H."/>
            <person name="Turgeon B."/>
            <person name="Goodwin S."/>
            <person name="Spatafora J."/>
            <person name="Crous P."/>
            <person name="Grigoriev I."/>
        </authorList>
    </citation>
    <scope>NUCLEOTIDE SEQUENCE</scope>
    <source>
        <strain evidence="1">CBS 627.86</strain>
    </source>
</reference>
<keyword evidence="2" id="KW-1185">Reference proteome</keyword>
<dbReference type="Proteomes" id="UP000799770">
    <property type="component" value="Unassembled WGS sequence"/>
</dbReference>
<protein>
    <submittedName>
        <fullName evidence="1">Uncharacterized protein</fullName>
    </submittedName>
</protein>
<dbReference type="EMBL" id="ML977316">
    <property type="protein sequence ID" value="KAF2119011.1"/>
    <property type="molecule type" value="Genomic_DNA"/>
</dbReference>
<evidence type="ECO:0000313" key="2">
    <source>
        <dbReference type="Proteomes" id="UP000799770"/>
    </source>
</evidence>
<organism evidence="1 2">
    <name type="scientific">Lophiotrema nucula</name>
    <dbReference type="NCBI Taxonomy" id="690887"/>
    <lineage>
        <taxon>Eukaryota</taxon>
        <taxon>Fungi</taxon>
        <taxon>Dikarya</taxon>
        <taxon>Ascomycota</taxon>
        <taxon>Pezizomycotina</taxon>
        <taxon>Dothideomycetes</taxon>
        <taxon>Pleosporomycetidae</taxon>
        <taxon>Pleosporales</taxon>
        <taxon>Lophiotremataceae</taxon>
        <taxon>Lophiotrema</taxon>
    </lineage>
</organism>
<name>A0A6A5ZLA0_9PLEO</name>